<name>A0A6N0C388_9ABAC</name>
<protein>
    <submittedName>
        <fullName evidence="1">Uncharacterized protein</fullName>
    </submittedName>
</protein>
<organism evidence="1">
    <name type="scientific">Spodoptera exigua multiple nucleopolyhedrovirus</name>
    <dbReference type="NCBI Taxonomy" id="10454"/>
    <lineage>
        <taxon>Viruses</taxon>
        <taxon>Viruses incertae sedis</taxon>
        <taxon>Naldaviricetes</taxon>
        <taxon>Lefavirales</taxon>
        <taxon>Baculoviridae</taxon>
        <taxon>Alphabaculovirus</taxon>
    </lineage>
</organism>
<sequence>MTGFIGDQPVDKSYAAEYQRVTNEHLLDVELDFSNLLCYK</sequence>
<accession>A0A6N0C388</accession>
<evidence type="ECO:0000313" key="1">
    <source>
        <dbReference type="EMBL" id="QKO28993.1"/>
    </source>
</evidence>
<proteinExistence type="predicted"/>
<dbReference type="EMBL" id="MN481987">
    <property type="protein sequence ID" value="QKO28993.1"/>
    <property type="molecule type" value="Genomic_DNA"/>
</dbReference>
<reference evidence="1" key="1">
    <citation type="submission" date="2019-09" db="EMBL/GenBank/DDBJ databases">
        <authorList>
            <person name="Tao P."/>
            <person name="Yang T."/>
            <person name="Chen J."/>
            <person name="Lin C."/>
            <person name="Hu J."/>
            <person name="Zhu Y."/>
            <person name="Lv H."/>
            <person name="Tian M."/>
            <person name="Gao Q."/>
            <person name="Jia J."/>
        </authorList>
    </citation>
    <scope>NUCLEOTIDE SEQUENCE</scope>
    <source>
        <strain evidence="1">WV103</strain>
    </source>
</reference>